<dbReference type="PROSITE" id="PS00136">
    <property type="entry name" value="SUBTILASE_ASP"/>
    <property type="match status" value="1"/>
</dbReference>
<feature type="active site" description="Charge relay system" evidence="5">
    <location>
        <position position="361"/>
    </location>
</feature>
<evidence type="ECO:0000256" key="5">
    <source>
        <dbReference type="PROSITE-ProRule" id="PRU01240"/>
    </source>
</evidence>
<evidence type="ECO:0000313" key="10">
    <source>
        <dbReference type="Proteomes" id="UP000237481"/>
    </source>
</evidence>
<dbReference type="Gene3D" id="3.40.50.200">
    <property type="entry name" value="Peptidase S8/S53 domain"/>
    <property type="match status" value="1"/>
</dbReference>
<evidence type="ECO:0000256" key="6">
    <source>
        <dbReference type="RuleBase" id="RU003355"/>
    </source>
</evidence>
<dbReference type="Proteomes" id="UP000237481">
    <property type="component" value="Unassembled WGS sequence"/>
</dbReference>
<keyword evidence="3 5" id="KW-0378">Hydrolase</keyword>
<dbReference type="AlphaFoldDB" id="A0A2S4L4F7"/>
<dbReference type="InterPro" id="IPR034193">
    <property type="entry name" value="PCSK9_ProteinaseK-like"/>
</dbReference>
<protein>
    <submittedName>
        <fullName evidence="9">Alkaline protease 1</fullName>
    </submittedName>
</protein>
<feature type="chain" id="PRO_5015422296" evidence="7">
    <location>
        <begin position="19"/>
        <end position="419"/>
    </location>
</feature>
<evidence type="ECO:0000259" key="8">
    <source>
        <dbReference type="Pfam" id="PF00082"/>
    </source>
</evidence>
<dbReference type="GO" id="GO:0006508">
    <property type="term" value="P:proteolysis"/>
    <property type="evidence" value="ECO:0007669"/>
    <property type="project" value="UniProtKB-KW"/>
</dbReference>
<dbReference type="InterPro" id="IPR000209">
    <property type="entry name" value="Peptidase_S8/S53_dom"/>
</dbReference>
<dbReference type="InterPro" id="IPR022398">
    <property type="entry name" value="Peptidase_S8_His-AS"/>
</dbReference>
<reference evidence="9 10" key="1">
    <citation type="submission" date="2018-01" db="EMBL/GenBank/DDBJ databases">
        <title>Harnessing the power of phylogenomics to disentangle the directionality and signatures of interkingdom host jumping in the parasitic fungal genus Tolypocladium.</title>
        <authorList>
            <person name="Quandt C.A."/>
            <person name="Patterson W."/>
            <person name="Spatafora J.W."/>
        </authorList>
    </citation>
    <scope>NUCLEOTIDE SEQUENCE [LARGE SCALE GENOMIC DNA]</scope>
    <source>
        <strain evidence="9 10">NRBC 100945</strain>
    </source>
</reference>
<dbReference type="GO" id="GO:0004252">
    <property type="term" value="F:serine-type endopeptidase activity"/>
    <property type="evidence" value="ECO:0007669"/>
    <property type="project" value="UniProtKB-UniRule"/>
</dbReference>
<evidence type="ECO:0000313" key="9">
    <source>
        <dbReference type="EMBL" id="POR37298.1"/>
    </source>
</evidence>
<organism evidence="9 10">
    <name type="scientific">Tolypocladium paradoxum</name>
    <dbReference type="NCBI Taxonomy" id="94208"/>
    <lineage>
        <taxon>Eukaryota</taxon>
        <taxon>Fungi</taxon>
        <taxon>Dikarya</taxon>
        <taxon>Ascomycota</taxon>
        <taxon>Pezizomycotina</taxon>
        <taxon>Sordariomycetes</taxon>
        <taxon>Hypocreomycetidae</taxon>
        <taxon>Hypocreales</taxon>
        <taxon>Ophiocordycipitaceae</taxon>
        <taxon>Tolypocladium</taxon>
    </lineage>
</organism>
<dbReference type="SUPFAM" id="SSF52743">
    <property type="entry name" value="Subtilisin-like"/>
    <property type="match status" value="1"/>
</dbReference>
<dbReference type="STRING" id="94208.A0A2S4L4F7"/>
<dbReference type="SUPFAM" id="SSF54897">
    <property type="entry name" value="Protease propeptides/inhibitors"/>
    <property type="match status" value="1"/>
</dbReference>
<gene>
    <name evidence="9" type="ORF">TPAR_02497</name>
</gene>
<dbReference type="Pfam" id="PF00082">
    <property type="entry name" value="Peptidase_S8"/>
    <property type="match status" value="1"/>
</dbReference>
<evidence type="ECO:0000256" key="3">
    <source>
        <dbReference type="ARBA" id="ARBA00022801"/>
    </source>
</evidence>
<dbReference type="PROSITE" id="PS00138">
    <property type="entry name" value="SUBTILASE_SER"/>
    <property type="match status" value="1"/>
</dbReference>
<keyword evidence="4 5" id="KW-0720">Serine protease</keyword>
<dbReference type="InterPro" id="IPR023827">
    <property type="entry name" value="Peptidase_S8_Asp-AS"/>
</dbReference>
<keyword evidence="10" id="KW-1185">Reference proteome</keyword>
<evidence type="ECO:0000256" key="1">
    <source>
        <dbReference type="ARBA" id="ARBA00011073"/>
    </source>
</evidence>
<feature type="active site" description="Charge relay system" evidence="5">
    <location>
        <position position="204"/>
    </location>
</feature>
<feature type="active site" description="Charge relay system" evidence="5">
    <location>
        <position position="173"/>
    </location>
</feature>
<proteinExistence type="inferred from homology"/>
<comment type="caution">
    <text evidence="9">The sequence shown here is derived from an EMBL/GenBank/DDBJ whole genome shotgun (WGS) entry which is preliminary data.</text>
</comment>
<evidence type="ECO:0000256" key="7">
    <source>
        <dbReference type="SAM" id="SignalP"/>
    </source>
</evidence>
<dbReference type="OrthoDB" id="206201at2759"/>
<evidence type="ECO:0000256" key="4">
    <source>
        <dbReference type="ARBA" id="ARBA00022825"/>
    </source>
</evidence>
<dbReference type="InterPro" id="IPR050131">
    <property type="entry name" value="Peptidase_S8_subtilisin-like"/>
</dbReference>
<dbReference type="FunFam" id="3.40.50.200:FF:000007">
    <property type="entry name" value="Subtilisin-like serine protease"/>
    <property type="match status" value="1"/>
</dbReference>
<dbReference type="InterPro" id="IPR015500">
    <property type="entry name" value="Peptidase_S8_subtilisin-rel"/>
</dbReference>
<accession>A0A2S4L4F7</accession>
<sequence>MASSLLTLFLFLVPLVAALPPYVVNNAGINPNIPIVNAGAKDLIPNRYIVVYNSTFGDDAIDAKQAMFSAAVKKRNLGKRGLEGNPLSTEIHTFKMNKWRAMALDADDSMIMDISSADEVAYIEADHWVTTSQTIMQTNAPPGLNRLSHAEAGAPGYVFDESAGAGITAYVVDTGIRVTHTEFEGRAIFAANFVNNVDTDEHGHGSHVAGTIAGATFGVAKKANIMAVKVLDDKGMGMNSGILKGLQFVINDVKKRGIQGKAVMNMSLGGSVSEAMNRAVQAISNAGIVPVVAAGNENRDTATTSPGSAPSAITVGAIDNNDARARFSNFGARVDIFAPGVNILSVGIRSDIDTKTLSGTSMASPHVAGVAAYLMALMGITEPAQVDALIKNLASKTGAACTNNVPGTTSLIANNGNLR</sequence>
<dbReference type="PANTHER" id="PTHR43806:SF11">
    <property type="entry name" value="CEREVISIN-RELATED"/>
    <property type="match status" value="1"/>
</dbReference>
<dbReference type="PROSITE" id="PS51892">
    <property type="entry name" value="SUBTILASE"/>
    <property type="match status" value="1"/>
</dbReference>
<dbReference type="CDD" id="cd04077">
    <property type="entry name" value="Peptidases_S8_PCSK9_ProteinaseK_like"/>
    <property type="match status" value="1"/>
</dbReference>
<dbReference type="PROSITE" id="PS00137">
    <property type="entry name" value="SUBTILASE_HIS"/>
    <property type="match status" value="1"/>
</dbReference>
<dbReference type="PRINTS" id="PR00723">
    <property type="entry name" value="SUBTILISIN"/>
</dbReference>
<evidence type="ECO:0000256" key="2">
    <source>
        <dbReference type="ARBA" id="ARBA00022670"/>
    </source>
</evidence>
<dbReference type="PANTHER" id="PTHR43806">
    <property type="entry name" value="PEPTIDASE S8"/>
    <property type="match status" value="1"/>
</dbReference>
<dbReference type="InterPro" id="IPR036852">
    <property type="entry name" value="Peptidase_S8/S53_dom_sf"/>
</dbReference>
<feature type="domain" description="Peptidase S8/S53" evidence="8">
    <location>
        <begin position="165"/>
        <end position="399"/>
    </location>
</feature>
<keyword evidence="2 5" id="KW-0645">Protease</keyword>
<dbReference type="InterPro" id="IPR023828">
    <property type="entry name" value="Peptidase_S8_Ser-AS"/>
</dbReference>
<comment type="similarity">
    <text evidence="1 5 6">Belongs to the peptidase S8 family.</text>
</comment>
<keyword evidence="7" id="KW-0732">Signal</keyword>
<feature type="signal peptide" evidence="7">
    <location>
        <begin position="1"/>
        <end position="18"/>
    </location>
</feature>
<dbReference type="EMBL" id="PKSG01000262">
    <property type="protein sequence ID" value="POR37298.1"/>
    <property type="molecule type" value="Genomic_DNA"/>
</dbReference>
<name>A0A2S4L4F7_9HYPO</name>